<keyword evidence="3" id="KW-0804">Transcription</keyword>
<keyword evidence="2" id="KW-0238">DNA-binding</keyword>
<accession>A0A561UA08</accession>
<dbReference type="SUPFAM" id="SSF48008">
    <property type="entry name" value="GntR ligand-binding domain-like"/>
    <property type="match status" value="1"/>
</dbReference>
<dbReference type="GO" id="GO:0003677">
    <property type="term" value="F:DNA binding"/>
    <property type="evidence" value="ECO:0007669"/>
    <property type="project" value="UniProtKB-KW"/>
</dbReference>
<dbReference type="SMART" id="SM00895">
    <property type="entry name" value="FCD"/>
    <property type="match status" value="1"/>
</dbReference>
<evidence type="ECO:0000259" key="4">
    <source>
        <dbReference type="PROSITE" id="PS50949"/>
    </source>
</evidence>
<gene>
    <name evidence="5" type="ORF">FHU35_121192</name>
</gene>
<dbReference type="PANTHER" id="PTHR43537">
    <property type="entry name" value="TRANSCRIPTIONAL REGULATOR, GNTR FAMILY"/>
    <property type="match status" value="1"/>
</dbReference>
<dbReference type="Gene3D" id="1.10.10.10">
    <property type="entry name" value="Winged helix-like DNA-binding domain superfamily/Winged helix DNA-binding domain"/>
    <property type="match status" value="1"/>
</dbReference>
<evidence type="ECO:0000256" key="3">
    <source>
        <dbReference type="ARBA" id="ARBA00023163"/>
    </source>
</evidence>
<dbReference type="SUPFAM" id="SSF46785">
    <property type="entry name" value="Winged helix' DNA-binding domain"/>
    <property type="match status" value="1"/>
</dbReference>
<keyword evidence="1" id="KW-0805">Transcription regulation</keyword>
<dbReference type="GO" id="GO:0003700">
    <property type="term" value="F:DNA-binding transcription factor activity"/>
    <property type="evidence" value="ECO:0007669"/>
    <property type="project" value="InterPro"/>
</dbReference>
<dbReference type="InterPro" id="IPR036390">
    <property type="entry name" value="WH_DNA-bd_sf"/>
</dbReference>
<dbReference type="AlphaFoldDB" id="A0A561UA08"/>
<sequence length="251" mass="28149">MWQNWLSQFASFEFWSASVSDSLRPLTRPRLYEQVVQRLREHVADSGLRAGDRLPPERTLAEQLGVSRASVKQAIVVLEVQGLVEVRHGGGTYLLRESLEAEPVEELVERKRRLPDVLDAREGLETKLAELAAQRRTDEDMAEIDAALEAMRGEIDSGQIGQDGDRRFHAAVTTAAHSALLEEFMRTIAREIAESRTESLRQPRRPSKSLAQHERIADAIRGGDAKAAASAMGRHLRTVSRVRLLDWDPEA</sequence>
<dbReference type="InterPro" id="IPR000524">
    <property type="entry name" value="Tscrpt_reg_HTH_GntR"/>
</dbReference>
<name>A0A561UA08_9PSEU</name>
<dbReference type="Pfam" id="PF07729">
    <property type="entry name" value="FCD"/>
    <property type="match status" value="1"/>
</dbReference>
<protein>
    <submittedName>
        <fullName evidence="5">GntR family transcriptional regulator</fullName>
    </submittedName>
</protein>
<proteinExistence type="predicted"/>
<comment type="caution">
    <text evidence="5">The sequence shown here is derived from an EMBL/GenBank/DDBJ whole genome shotgun (WGS) entry which is preliminary data.</text>
</comment>
<dbReference type="PANTHER" id="PTHR43537:SF5">
    <property type="entry name" value="UXU OPERON TRANSCRIPTIONAL REGULATOR"/>
    <property type="match status" value="1"/>
</dbReference>
<keyword evidence="6" id="KW-1185">Reference proteome</keyword>
<evidence type="ECO:0000313" key="5">
    <source>
        <dbReference type="EMBL" id="TWF96191.1"/>
    </source>
</evidence>
<dbReference type="PRINTS" id="PR00035">
    <property type="entry name" value="HTHGNTR"/>
</dbReference>
<reference evidence="5 6" key="1">
    <citation type="submission" date="2019-06" db="EMBL/GenBank/DDBJ databases">
        <title>Sequencing the genomes of 1000 actinobacteria strains.</title>
        <authorList>
            <person name="Klenk H.-P."/>
        </authorList>
    </citation>
    <scope>NUCLEOTIDE SEQUENCE [LARGE SCALE GENOMIC DNA]</scope>
    <source>
        <strain evidence="5 6">DSM 46699</strain>
    </source>
</reference>
<dbReference type="CDD" id="cd07377">
    <property type="entry name" value="WHTH_GntR"/>
    <property type="match status" value="1"/>
</dbReference>
<dbReference type="InterPro" id="IPR036388">
    <property type="entry name" value="WH-like_DNA-bd_sf"/>
</dbReference>
<evidence type="ECO:0000256" key="1">
    <source>
        <dbReference type="ARBA" id="ARBA00023015"/>
    </source>
</evidence>
<dbReference type="Gene3D" id="1.20.120.530">
    <property type="entry name" value="GntR ligand-binding domain-like"/>
    <property type="match status" value="1"/>
</dbReference>
<dbReference type="Proteomes" id="UP000316184">
    <property type="component" value="Unassembled WGS sequence"/>
</dbReference>
<dbReference type="InterPro" id="IPR011711">
    <property type="entry name" value="GntR_C"/>
</dbReference>
<organism evidence="5 6">
    <name type="scientific">Saccharopolyspora dendranthemae</name>
    <dbReference type="NCBI Taxonomy" id="1181886"/>
    <lineage>
        <taxon>Bacteria</taxon>
        <taxon>Bacillati</taxon>
        <taxon>Actinomycetota</taxon>
        <taxon>Actinomycetes</taxon>
        <taxon>Pseudonocardiales</taxon>
        <taxon>Pseudonocardiaceae</taxon>
        <taxon>Saccharopolyspora</taxon>
    </lineage>
</organism>
<evidence type="ECO:0000256" key="2">
    <source>
        <dbReference type="ARBA" id="ARBA00023125"/>
    </source>
</evidence>
<dbReference type="InterPro" id="IPR008920">
    <property type="entry name" value="TF_FadR/GntR_C"/>
</dbReference>
<evidence type="ECO:0000313" key="6">
    <source>
        <dbReference type="Proteomes" id="UP000316184"/>
    </source>
</evidence>
<dbReference type="PROSITE" id="PS50949">
    <property type="entry name" value="HTH_GNTR"/>
    <property type="match status" value="1"/>
</dbReference>
<dbReference type="SMART" id="SM00345">
    <property type="entry name" value="HTH_GNTR"/>
    <property type="match status" value="1"/>
</dbReference>
<dbReference type="EMBL" id="VIWX01000002">
    <property type="protein sequence ID" value="TWF96191.1"/>
    <property type="molecule type" value="Genomic_DNA"/>
</dbReference>
<feature type="domain" description="HTH gntR-type" evidence="4">
    <location>
        <begin position="29"/>
        <end position="97"/>
    </location>
</feature>
<dbReference type="Pfam" id="PF00392">
    <property type="entry name" value="GntR"/>
    <property type="match status" value="1"/>
</dbReference>